<gene>
    <name evidence="1" type="ORF">HPB47_008796</name>
</gene>
<evidence type="ECO:0000313" key="2">
    <source>
        <dbReference type="Proteomes" id="UP000805193"/>
    </source>
</evidence>
<keyword evidence="2" id="KW-1185">Reference proteome</keyword>
<comment type="caution">
    <text evidence="1">The sequence shown here is derived from an EMBL/GenBank/DDBJ whole genome shotgun (WGS) entry which is preliminary data.</text>
</comment>
<dbReference type="EMBL" id="JABSTQ010011209">
    <property type="protein sequence ID" value="KAG0414056.1"/>
    <property type="molecule type" value="Genomic_DNA"/>
</dbReference>
<feature type="non-terminal residue" evidence="1">
    <location>
        <position position="66"/>
    </location>
</feature>
<organism evidence="1 2">
    <name type="scientific">Ixodes persulcatus</name>
    <name type="common">Taiga tick</name>
    <dbReference type="NCBI Taxonomy" id="34615"/>
    <lineage>
        <taxon>Eukaryota</taxon>
        <taxon>Metazoa</taxon>
        <taxon>Ecdysozoa</taxon>
        <taxon>Arthropoda</taxon>
        <taxon>Chelicerata</taxon>
        <taxon>Arachnida</taxon>
        <taxon>Acari</taxon>
        <taxon>Parasitiformes</taxon>
        <taxon>Ixodida</taxon>
        <taxon>Ixodoidea</taxon>
        <taxon>Ixodidae</taxon>
        <taxon>Ixodinae</taxon>
        <taxon>Ixodes</taxon>
    </lineage>
</organism>
<evidence type="ECO:0000313" key="1">
    <source>
        <dbReference type="EMBL" id="KAG0414056.1"/>
    </source>
</evidence>
<feature type="non-terminal residue" evidence="1">
    <location>
        <position position="1"/>
    </location>
</feature>
<proteinExistence type="predicted"/>
<dbReference type="Proteomes" id="UP000805193">
    <property type="component" value="Unassembled WGS sequence"/>
</dbReference>
<accession>A0AC60P3S0</accession>
<reference evidence="1 2" key="1">
    <citation type="journal article" date="2020" name="Cell">
        <title>Large-Scale Comparative Analyses of Tick Genomes Elucidate Their Genetic Diversity and Vector Capacities.</title>
        <authorList>
            <consortium name="Tick Genome and Microbiome Consortium (TIGMIC)"/>
            <person name="Jia N."/>
            <person name="Wang J."/>
            <person name="Shi W."/>
            <person name="Du L."/>
            <person name="Sun Y."/>
            <person name="Zhan W."/>
            <person name="Jiang J.F."/>
            <person name="Wang Q."/>
            <person name="Zhang B."/>
            <person name="Ji P."/>
            <person name="Bell-Sakyi L."/>
            <person name="Cui X.M."/>
            <person name="Yuan T.T."/>
            <person name="Jiang B.G."/>
            <person name="Yang W.F."/>
            <person name="Lam T.T."/>
            <person name="Chang Q.C."/>
            <person name="Ding S.J."/>
            <person name="Wang X.J."/>
            <person name="Zhu J.G."/>
            <person name="Ruan X.D."/>
            <person name="Zhao L."/>
            <person name="Wei J.T."/>
            <person name="Ye R.Z."/>
            <person name="Que T.C."/>
            <person name="Du C.H."/>
            <person name="Zhou Y.H."/>
            <person name="Cheng J.X."/>
            <person name="Dai P.F."/>
            <person name="Guo W.B."/>
            <person name="Han X.H."/>
            <person name="Huang E.J."/>
            <person name="Li L.F."/>
            <person name="Wei W."/>
            <person name="Gao Y.C."/>
            <person name="Liu J.Z."/>
            <person name="Shao H.Z."/>
            <person name="Wang X."/>
            <person name="Wang C.C."/>
            <person name="Yang T.C."/>
            <person name="Huo Q.B."/>
            <person name="Li W."/>
            <person name="Chen H.Y."/>
            <person name="Chen S.E."/>
            <person name="Zhou L.G."/>
            <person name="Ni X.B."/>
            <person name="Tian J.H."/>
            <person name="Sheng Y."/>
            <person name="Liu T."/>
            <person name="Pan Y.S."/>
            <person name="Xia L.Y."/>
            <person name="Li J."/>
            <person name="Zhao F."/>
            <person name="Cao W.C."/>
        </authorList>
    </citation>
    <scope>NUCLEOTIDE SEQUENCE [LARGE SCALE GENOMIC DNA]</scope>
    <source>
        <strain evidence="1">Iper-2018</strain>
    </source>
</reference>
<sequence length="66" mass="7592">FETAASSLSSAEYLLENHRGIQRKEREEVGFLLERDGDTTYDNIFSLRHLKQVIAESLRRCLPQPG</sequence>
<name>A0AC60P3S0_IXOPE</name>
<protein>
    <submittedName>
        <fullName evidence="1">Uncharacterized protein</fullName>
    </submittedName>
</protein>